<name>A0AAN7RV22_MYCAM</name>
<dbReference type="Proteomes" id="UP001333110">
    <property type="component" value="Unassembled WGS sequence"/>
</dbReference>
<protein>
    <recommendedName>
        <fullName evidence="1">Reverse transcriptase domain-containing protein</fullName>
    </recommendedName>
</protein>
<accession>A0AAN7RV22</accession>
<dbReference type="PANTHER" id="PTHR33332">
    <property type="entry name" value="REVERSE TRANSCRIPTASE DOMAIN-CONTAINING PROTEIN"/>
    <property type="match status" value="1"/>
</dbReference>
<keyword evidence="3" id="KW-1185">Reference proteome</keyword>
<evidence type="ECO:0000313" key="2">
    <source>
        <dbReference type="EMBL" id="KAK4818192.1"/>
    </source>
</evidence>
<dbReference type="Pfam" id="PF00078">
    <property type="entry name" value="RVT_1"/>
    <property type="match status" value="1"/>
</dbReference>
<dbReference type="AlphaFoldDB" id="A0AAN7RV22"/>
<sequence>MVLLERVQRKAMKMIQGLEHLSYEDRLRELELFSLEKRRLRGDLIAAFQYLKGVCGKDGDRLFSKACCDRTRINGFKLREGRFRLDFRKKFFTMRVGRHWNKLPREVVEAPSLETFKVRLDGTLSNLIFPEQHKGKGNRGCSQFTPSPLRFSSVPVWRPSHGRQSFTNSSNMGPSHRLQFFMSCSSVGPFHGMQSFRNRLFQHESSMVSHVLPENLLQHGLLSPQGHSSCQEPALAQALHQTYVTAKYVTKYVTHLVDEGKVVDVVFLDFSKAFYTATHSTLLDKLSNCGMSRFTVHWVKNWLNGRAQHVLHGATSGWQPVTSSVPQSSILGPVLFIIFINDLDAGVECTISKFADGTKLGGAVDSLEGQEALQKDLHRLEHWAMINGMKFNKSKCQILHLGWSNTVNKYKLGEEWLASSPAERDLWLNRSRQCALAARRANRILGCIKHSITSQSKEVIVPLYSALVQPHLEYCVQFWAPQFKKDVKVLECVRRRATKLVKGLEGMSHEEWLRTLGFFGLEKRRLRGDLIALYSFLRRGNGEGDADLFSLVSSDRMHGNGSQLLQGRFRLDIRKHFFTEKVFKHWNRLPREVVNAPSLSAFKKHLDNSFNKRL</sequence>
<gene>
    <name evidence="2" type="ORF">QYF61_008576</name>
</gene>
<dbReference type="EMBL" id="JAUNZN010000007">
    <property type="protein sequence ID" value="KAK4818192.1"/>
    <property type="molecule type" value="Genomic_DNA"/>
</dbReference>
<proteinExistence type="predicted"/>
<reference evidence="2 3" key="1">
    <citation type="journal article" date="2023" name="J. Hered.">
        <title>Chromosome-level genome of the wood stork (Mycteria americana) provides insight into avian chromosome evolution.</title>
        <authorList>
            <person name="Flamio R. Jr."/>
            <person name="Ramstad K.M."/>
        </authorList>
    </citation>
    <scope>NUCLEOTIDE SEQUENCE [LARGE SCALE GENOMIC DNA]</scope>
    <source>
        <strain evidence="2">JAX WOST 10</strain>
    </source>
</reference>
<evidence type="ECO:0000259" key="1">
    <source>
        <dbReference type="Pfam" id="PF00078"/>
    </source>
</evidence>
<feature type="domain" description="Reverse transcriptase" evidence="1">
    <location>
        <begin position="247"/>
        <end position="403"/>
    </location>
</feature>
<evidence type="ECO:0000313" key="3">
    <source>
        <dbReference type="Proteomes" id="UP001333110"/>
    </source>
</evidence>
<dbReference type="InterPro" id="IPR000477">
    <property type="entry name" value="RT_dom"/>
</dbReference>
<comment type="caution">
    <text evidence="2">The sequence shown here is derived from an EMBL/GenBank/DDBJ whole genome shotgun (WGS) entry which is preliminary data.</text>
</comment>
<organism evidence="2 3">
    <name type="scientific">Mycteria americana</name>
    <name type="common">Wood stork</name>
    <dbReference type="NCBI Taxonomy" id="33587"/>
    <lineage>
        <taxon>Eukaryota</taxon>
        <taxon>Metazoa</taxon>
        <taxon>Chordata</taxon>
        <taxon>Craniata</taxon>
        <taxon>Vertebrata</taxon>
        <taxon>Euteleostomi</taxon>
        <taxon>Archelosauria</taxon>
        <taxon>Archosauria</taxon>
        <taxon>Dinosauria</taxon>
        <taxon>Saurischia</taxon>
        <taxon>Theropoda</taxon>
        <taxon>Coelurosauria</taxon>
        <taxon>Aves</taxon>
        <taxon>Neognathae</taxon>
        <taxon>Neoaves</taxon>
        <taxon>Aequornithes</taxon>
        <taxon>Ciconiiformes</taxon>
        <taxon>Ciconiidae</taxon>
        <taxon>Mycteria</taxon>
    </lineage>
</organism>